<sequence length="791" mass="88195">MEVSQLLDSYFHGANDLANLHTLQQDLESECGQLEVKLQDARSRARHAAADGSAQMHAIAVSLEALCGFCEERSSSSSPPGAEPELLRELSDLAEEVSRVAQVRAYVDAVLQLERLVGDLEDGVFAAASSTPVVSRGAAGSPSSQAGQFVISAVNSLAAIEKLMGEIVECQPQWDRLISAVDVRVDRAAAALRPVVISDYRSIVISIGWPPPLSISGDRDDQQAKSHPLLQLQGDAKRKFRESFVSLSRFQAGQIQRRRREFRGYRDKTPAPREALWSIEELVHPITAKAEVHFKKWLHKPEFVFALAYRITQQHVAVVDALLQPMLDEEFLGYSAREEWISSLVAMVAEHLRRWALPTLMEDLEDSLSDQASTVWLHTVDQTLSFDSKMQALVAKGIGMSSGDEQLSSSVFGVRRACIAVFSDRGDWLEVWTRLELGDARRKMAVEYGNEAAWKINSASSISGSTEFKPPLAAYRLTSAAWNLVDRCRTLPEASQRLLFVRKTALPVLDEFIDELLQRCQESEAVTALADEPSMIKVGVCLNAARYCENTVRDWCEDFFFLELRLAELQENSPGFSPAAEEELAQIQGSVFDSQLEKLSRFRSSWIGKLVSVVSRGFDVRCREYFRNKKRWSEEWAPSFEDAPSGSLVDALAALQSQLSSLKNSLDQANFVELWQRLIPSLDQLLFLGLVLGGARFSEQGARQFGADVKALFLIFRPYCARPASFFSAVSDAAKLLALDSQQAFNFMERLRGYDSDEEQEEDLLVKLRSICGVRKMTASVAYRVLGSRLL</sequence>
<dbReference type="PANTHER" id="PTHR13520:SF0">
    <property type="entry name" value="RAD50-INTERACTING PROTEIN 1"/>
    <property type="match status" value="1"/>
</dbReference>
<organism evidence="2">
    <name type="scientific">Selaginella moellendorffii</name>
    <name type="common">Spikemoss</name>
    <dbReference type="NCBI Taxonomy" id="88036"/>
    <lineage>
        <taxon>Eukaryota</taxon>
        <taxon>Viridiplantae</taxon>
        <taxon>Streptophyta</taxon>
        <taxon>Embryophyta</taxon>
        <taxon>Tracheophyta</taxon>
        <taxon>Lycopodiopsida</taxon>
        <taxon>Selaginellales</taxon>
        <taxon>Selaginellaceae</taxon>
        <taxon>Selaginella</taxon>
    </lineage>
</organism>
<dbReference type="InterPro" id="IPR007528">
    <property type="entry name" value="RINT1_Tip20"/>
</dbReference>
<dbReference type="KEGG" id="smo:SELMODRAFT_438018"/>
<reference evidence="1 2" key="1">
    <citation type="journal article" date="2011" name="Science">
        <title>The Selaginella genome identifies genetic changes associated with the evolution of vascular plants.</title>
        <authorList>
            <person name="Banks J.A."/>
            <person name="Nishiyama T."/>
            <person name="Hasebe M."/>
            <person name="Bowman J.L."/>
            <person name="Gribskov M."/>
            <person name="dePamphilis C."/>
            <person name="Albert V.A."/>
            <person name="Aono N."/>
            <person name="Aoyama T."/>
            <person name="Ambrose B.A."/>
            <person name="Ashton N.W."/>
            <person name="Axtell M.J."/>
            <person name="Barker E."/>
            <person name="Barker M.S."/>
            <person name="Bennetzen J.L."/>
            <person name="Bonawitz N.D."/>
            <person name="Chapple C."/>
            <person name="Cheng C."/>
            <person name="Correa L.G."/>
            <person name="Dacre M."/>
            <person name="DeBarry J."/>
            <person name="Dreyer I."/>
            <person name="Elias M."/>
            <person name="Engstrom E.M."/>
            <person name="Estelle M."/>
            <person name="Feng L."/>
            <person name="Finet C."/>
            <person name="Floyd S.K."/>
            <person name="Frommer W.B."/>
            <person name="Fujita T."/>
            <person name="Gramzow L."/>
            <person name="Gutensohn M."/>
            <person name="Harholt J."/>
            <person name="Hattori M."/>
            <person name="Heyl A."/>
            <person name="Hirai T."/>
            <person name="Hiwatashi Y."/>
            <person name="Ishikawa M."/>
            <person name="Iwata M."/>
            <person name="Karol K.G."/>
            <person name="Koehler B."/>
            <person name="Kolukisaoglu U."/>
            <person name="Kubo M."/>
            <person name="Kurata T."/>
            <person name="Lalonde S."/>
            <person name="Li K."/>
            <person name="Li Y."/>
            <person name="Litt A."/>
            <person name="Lyons E."/>
            <person name="Manning G."/>
            <person name="Maruyama T."/>
            <person name="Michael T.P."/>
            <person name="Mikami K."/>
            <person name="Miyazaki S."/>
            <person name="Morinaga S."/>
            <person name="Murata T."/>
            <person name="Mueller-Roeber B."/>
            <person name="Nelson D.R."/>
            <person name="Obara M."/>
            <person name="Oguri Y."/>
            <person name="Olmstead R.G."/>
            <person name="Onodera N."/>
            <person name="Petersen B.L."/>
            <person name="Pils B."/>
            <person name="Prigge M."/>
            <person name="Rensing S.A."/>
            <person name="Riano-Pachon D.M."/>
            <person name="Roberts A.W."/>
            <person name="Sato Y."/>
            <person name="Scheller H.V."/>
            <person name="Schulz B."/>
            <person name="Schulz C."/>
            <person name="Shakirov E.V."/>
            <person name="Shibagaki N."/>
            <person name="Shinohara N."/>
            <person name="Shippen D.E."/>
            <person name="Soerensen I."/>
            <person name="Sotooka R."/>
            <person name="Sugimoto N."/>
            <person name="Sugita M."/>
            <person name="Sumikawa N."/>
            <person name="Tanurdzic M."/>
            <person name="Theissen G."/>
            <person name="Ulvskov P."/>
            <person name="Wakazuki S."/>
            <person name="Weng J.K."/>
            <person name="Willats W.W."/>
            <person name="Wipf D."/>
            <person name="Wolf P.G."/>
            <person name="Yang L."/>
            <person name="Zimmer A.D."/>
            <person name="Zhu Q."/>
            <person name="Mitros T."/>
            <person name="Hellsten U."/>
            <person name="Loque D."/>
            <person name="Otillar R."/>
            <person name="Salamov A."/>
            <person name="Schmutz J."/>
            <person name="Shapiro H."/>
            <person name="Lindquist E."/>
            <person name="Lucas S."/>
            <person name="Rokhsar D."/>
            <person name="Grigoriev I.V."/>
        </authorList>
    </citation>
    <scope>NUCLEOTIDE SEQUENCE [LARGE SCALE GENOMIC DNA]</scope>
</reference>
<dbReference type="OMA" id="FRTGWVE"/>
<dbReference type="InParanoid" id="D8QSS7"/>
<dbReference type="InterPro" id="IPR042044">
    <property type="entry name" value="EXOC6PINT-1/Sec15/Tip20_C_dom2"/>
</dbReference>
<dbReference type="PROSITE" id="PS51386">
    <property type="entry name" value="RINT1_TIP20"/>
    <property type="match status" value="1"/>
</dbReference>
<dbReference type="GO" id="GO:0070939">
    <property type="term" value="C:Dsl1/NZR complex"/>
    <property type="evidence" value="ECO:0000318"/>
    <property type="project" value="GO_Central"/>
</dbReference>
<dbReference type="AlphaFoldDB" id="D8QSS7"/>
<protein>
    <submittedName>
        <fullName evidence="1">Uncharacterized protein</fullName>
    </submittedName>
</protein>
<dbReference type="Proteomes" id="UP000001514">
    <property type="component" value="Unassembled WGS sequence"/>
</dbReference>
<dbReference type="EMBL" id="GL377566">
    <property type="protein sequence ID" value="EFJ37494.1"/>
    <property type="molecule type" value="Genomic_DNA"/>
</dbReference>
<evidence type="ECO:0000313" key="2">
    <source>
        <dbReference type="Proteomes" id="UP000001514"/>
    </source>
</evidence>
<gene>
    <name evidence="1" type="ORF">SELMODRAFT_438018</name>
</gene>
<dbReference type="PANTHER" id="PTHR13520">
    <property type="entry name" value="RAD50-INTERACTING PROTEIN 1 RINT-1"/>
    <property type="match status" value="1"/>
</dbReference>
<accession>D8QSS7</accession>
<dbReference type="HOGENOM" id="CLU_384326_0_0_1"/>
<dbReference type="eggNOG" id="KOG2218">
    <property type="taxonomic scope" value="Eukaryota"/>
</dbReference>
<dbReference type="GO" id="GO:0006890">
    <property type="term" value="P:retrograde vesicle-mediated transport, Golgi to endoplasmic reticulum"/>
    <property type="evidence" value="ECO:0000318"/>
    <property type="project" value="GO_Central"/>
</dbReference>
<dbReference type="Pfam" id="PF04437">
    <property type="entry name" value="RINT1_TIP1"/>
    <property type="match status" value="1"/>
</dbReference>
<proteinExistence type="predicted"/>
<dbReference type="GO" id="GO:0006888">
    <property type="term" value="P:endoplasmic reticulum to Golgi vesicle-mediated transport"/>
    <property type="evidence" value="ECO:0007669"/>
    <property type="project" value="InterPro"/>
</dbReference>
<dbReference type="OrthoDB" id="2189254at2759"/>
<dbReference type="Gene3D" id="1.20.58.670">
    <property type="entry name" value="Dsl1p vesicle tethering complex, Tip20p subunit, domain D"/>
    <property type="match status" value="1"/>
</dbReference>
<dbReference type="GO" id="GO:0060628">
    <property type="term" value="P:regulation of ER to Golgi vesicle-mediated transport"/>
    <property type="evidence" value="ECO:0000318"/>
    <property type="project" value="GO_Central"/>
</dbReference>
<keyword evidence="2" id="KW-1185">Reference proteome</keyword>
<evidence type="ECO:0000313" key="1">
    <source>
        <dbReference type="EMBL" id="EFJ37494.1"/>
    </source>
</evidence>
<name>D8QSS7_SELML</name>
<dbReference type="STRING" id="88036.D8QSS7"/>
<dbReference type="FunCoup" id="D8QSS7">
    <property type="interactions" value="4802"/>
</dbReference>
<dbReference type="Gramene" id="EFJ37494">
    <property type="protein sequence ID" value="EFJ37494"/>
    <property type="gene ID" value="SELMODRAFT_438018"/>
</dbReference>